<organism evidence="1">
    <name type="scientific">Anguilla anguilla</name>
    <name type="common">European freshwater eel</name>
    <name type="synonym">Muraena anguilla</name>
    <dbReference type="NCBI Taxonomy" id="7936"/>
    <lineage>
        <taxon>Eukaryota</taxon>
        <taxon>Metazoa</taxon>
        <taxon>Chordata</taxon>
        <taxon>Craniata</taxon>
        <taxon>Vertebrata</taxon>
        <taxon>Euteleostomi</taxon>
        <taxon>Actinopterygii</taxon>
        <taxon>Neopterygii</taxon>
        <taxon>Teleostei</taxon>
        <taxon>Anguilliformes</taxon>
        <taxon>Anguillidae</taxon>
        <taxon>Anguilla</taxon>
    </lineage>
</organism>
<dbReference type="AlphaFoldDB" id="A0A0E9PC89"/>
<protein>
    <submittedName>
        <fullName evidence="1">Uncharacterized protein</fullName>
    </submittedName>
</protein>
<name>A0A0E9PC89_ANGAN</name>
<reference evidence="1" key="1">
    <citation type="submission" date="2014-11" db="EMBL/GenBank/DDBJ databases">
        <authorList>
            <person name="Amaro Gonzalez C."/>
        </authorList>
    </citation>
    <scope>NUCLEOTIDE SEQUENCE</scope>
</reference>
<evidence type="ECO:0000313" key="1">
    <source>
        <dbReference type="EMBL" id="JAH02261.1"/>
    </source>
</evidence>
<dbReference type="EMBL" id="GBXM01106316">
    <property type="protein sequence ID" value="JAH02261.1"/>
    <property type="molecule type" value="Transcribed_RNA"/>
</dbReference>
<accession>A0A0E9PC89</accession>
<sequence>MYSPFPPWKKLGWTDRSSHPLAPHVFFLAH</sequence>
<reference evidence="1" key="2">
    <citation type="journal article" date="2015" name="Fish Shellfish Immunol.">
        <title>Early steps in the European eel (Anguilla anguilla)-Vibrio vulnificus interaction in the gills: Role of the RtxA13 toxin.</title>
        <authorList>
            <person name="Callol A."/>
            <person name="Pajuelo D."/>
            <person name="Ebbesson L."/>
            <person name="Teles M."/>
            <person name="MacKenzie S."/>
            <person name="Amaro C."/>
        </authorList>
    </citation>
    <scope>NUCLEOTIDE SEQUENCE</scope>
</reference>
<proteinExistence type="predicted"/>